<gene>
    <name evidence="5" type="ORF">NOO_LOCUS1212</name>
    <name evidence="6" type="ORF">NOO_LOCUS1218</name>
</gene>
<dbReference type="SMART" id="SM00225">
    <property type="entry name" value="BTB"/>
    <property type="match status" value="1"/>
</dbReference>
<name>A0A182DZU5_ONCOC</name>
<dbReference type="SMART" id="SM00875">
    <property type="entry name" value="BACK"/>
    <property type="match status" value="1"/>
</dbReference>
<dbReference type="GO" id="GO:0005524">
    <property type="term" value="F:ATP binding"/>
    <property type="evidence" value="ECO:0007669"/>
    <property type="project" value="InterPro"/>
</dbReference>
<protein>
    <submittedName>
        <fullName evidence="8 9">Protein kinase domain-containing protein</fullName>
    </submittedName>
</protein>
<dbReference type="EMBL" id="UYRW01000146">
    <property type="protein sequence ID" value="VDK63699.1"/>
    <property type="molecule type" value="Genomic_DNA"/>
</dbReference>
<dbReference type="Pfam" id="PF07707">
    <property type="entry name" value="BACK"/>
    <property type="match status" value="1"/>
</dbReference>
<dbReference type="GO" id="GO:0005737">
    <property type="term" value="C:cytoplasm"/>
    <property type="evidence" value="ECO:0007669"/>
    <property type="project" value="TreeGrafter"/>
</dbReference>
<dbReference type="SUPFAM" id="SSF49785">
    <property type="entry name" value="Galactose-binding domain-like"/>
    <property type="match status" value="2"/>
</dbReference>
<dbReference type="CDD" id="cd18287">
    <property type="entry name" value="BTB_POZ_BTBD9"/>
    <property type="match status" value="1"/>
</dbReference>
<dbReference type="Gene3D" id="1.10.510.10">
    <property type="entry name" value="Transferase(Phosphotransferase) domain 1"/>
    <property type="match status" value="1"/>
</dbReference>
<evidence type="ECO:0000313" key="7">
    <source>
        <dbReference type="Proteomes" id="UP000271087"/>
    </source>
</evidence>
<feature type="transmembrane region" description="Helical" evidence="2">
    <location>
        <begin position="94"/>
        <end position="115"/>
    </location>
</feature>
<dbReference type="STRING" id="42157.A0A182DZU5"/>
<dbReference type="InterPro" id="IPR008979">
    <property type="entry name" value="Galactose-bd-like_sf"/>
</dbReference>
<evidence type="ECO:0000259" key="3">
    <source>
        <dbReference type="PROSITE" id="PS50011"/>
    </source>
</evidence>
<dbReference type="InterPro" id="IPR052407">
    <property type="entry name" value="BTB_POZ_domain_cont_9"/>
</dbReference>
<evidence type="ECO:0000313" key="9">
    <source>
        <dbReference type="WBParaSite" id="nOo.2.0.1.t01218-RA"/>
    </source>
</evidence>
<dbReference type="Gene3D" id="3.30.710.10">
    <property type="entry name" value="Potassium Channel Kv1.1, Chain A"/>
    <property type="match status" value="1"/>
</dbReference>
<evidence type="ECO:0000313" key="5">
    <source>
        <dbReference type="EMBL" id="VDK63688.1"/>
    </source>
</evidence>
<dbReference type="SUPFAM" id="SSF56112">
    <property type="entry name" value="Protein kinase-like (PK-like)"/>
    <property type="match status" value="1"/>
</dbReference>
<dbReference type="GO" id="GO:0050804">
    <property type="term" value="P:modulation of chemical synaptic transmission"/>
    <property type="evidence" value="ECO:0007669"/>
    <property type="project" value="TreeGrafter"/>
</dbReference>
<dbReference type="GO" id="GO:0008344">
    <property type="term" value="P:adult locomotory behavior"/>
    <property type="evidence" value="ECO:0007669"/>
    <property type="project" value="TreeGrafter"/>
</dbReference>
<reference evidence="5 7" key="2">
    <citation type="submission" date="2018-08" db="EMBL/GenBank/DDBJ databases">
        <authorList>
            <person name="Laetsch R D."/>
            <person name="Stevens L."/>
            <person name="Kumar S."/>
            <person name="Blaxter L. M."/>
        </authorList>
    </citation>
    <scope>NUCLEOTIDE SEQUENCE [LARGE SCALE GENOMIC DNA]</scope>
</reference>
<evidence type="ECO:0000313" key="6">
    <source>
        <dbReference type="EMBL" id="VDK63699.1"/>
    </source>
</evidence>
<dbReference type="InterPro" id="IPR000719">
    <property type="entry name" value="Prot_kinase_dom"/>
</dbReference>
<dbReference type="WBParaSite" id="nOo.2.0.1.t01218-RA">
    <property type="protein sequence ID" value="nOo.2.0.1.t01218-RA"/>
    <property type="gene ID" value="nOo.2.0.1.g01218"/>
</dbReference>
<proteinExistence type="predicted"/>
<sequence>MRLALAPSRLIVFSRLPSGCCQTIQTGPPKEDKYEMFRKLNEYASAGLWDDRYNKPRLFLFGKNRKKVYELHDKMTPKTDPFFQRSPYGVHLEVLYRLSLGIAATAIICSLYVMLVPEEKRLKTDLLAKFKMCFVLRTLHTASEQKHYKVRYCVKHRESNVKLMLIVIALVNEFKNNHRFLLYSSVFIFRHYLFVEYQTIVYDLEQILRAKRKYMKDTNEELIASVLTENVIGHILRKILKALSYLHQYALHNNLVARSIVITENCDIKLTGFKWTVLKNEDIRKTLSLRNNRFFGRPTQWAPEEALNDIEHYGPHTELWHLGLLIPEMVTGETFHLINTTCSEDVQHYAEQLSLSSEILQLWHCLMQPNHEKRPTVNELLGRNISKTIKSIDKSEIREALLIDAKKYRISLNEQAEPLQKWTQLVNYSRERGASDITRIESLYLGMGRNEFFSSVSYKDEIDDENPIYKIDFRKVPNDLLQCVCIGILKNHKKRAGLALTIHLDLNTIDMCTVVCRYVYKFVQSEVIGFINYVRISLEIIDILKQREQTRAKHKSWQIYLERDEINKMETVAQVQVIFDGLTARNALENAEKGNFEFTNFNMIDSPVLEMFAGTQNMLNEKSSRAGMLVCVSIPSRTDILLSNRADMQYVIHEYIIFIICFRTINHDPYAVTRQLHSCADICRVIDVVIYVLISHAINPFAAISNIGATGEVQHINYLAEHIGNLYITGECSDITLKVEGRLIPSHKIILAARSQYFRALFYNGMRETRDSEVELVDTSLNGFKMLMKYIYTGKLSLSSMKEELVLEVLGLAHKYGFTDLEISISEYMKAMLNVRNVCTIYSAAHLYSLRSLCDVCLNFADKHAPEVISTQGFLQLPASAVEQMIQRDSLCAPEIDIFRAIREWIRQHPDRQEDAQMIVARLRLSLIKLDDLLNIIRPSGLVVSDAILDAIKERSEKKSDELPYRGFLLPNVNVMSSTFNATVLSGEGSTTLLSGETNRYDMERGFTTHAIGDKNPGIIIQLGRPFVINHIRLLLWDRDQRSYNYYVEISMDQEVWIRVIDHTQYLCRSRQMLYFTPRVVNFIRIVGTYNTVNNSFHLVSIEAMFTSEPFEVDPVTTLLVPNANVATIANNAIVIEGVSRSRNALINGETSNYDWDNGYTCHQLGSGAIVVQLPQPYLIDSMRLLLWDCDDRHYSYYIEASCDNISWSRIADKTQEHCRAWQILRFDRRPVVFIRLVGTHNSVNEVFHCVHFECPAQRSARTPLGTFGAMVATSAHEGNEEVDSLRNVSSACISVASSAD</sequence>
<evidence type="ECO:0000256" key="1">
    <source>
        <dbReference type="ARBA" id="ARBA00023170"/>
    </source>
</evidence>
<feature type="domain" description="BTB" evidence="4">
    <location>
        <begin position="733"/>
        <end position="800"/>
    </location>
</feature>
<dbReference type="FunFam" id="2.60.120.260:FF:000051">
    <property type="entry name" value="BTB/POZ domain-containing protein 9"/>
    <property type="match status" value="1"/>
</dbReference>
<accession>A0A182DZU5</accession>
<dbReference type="WBParaSite" id="nOo.2.0.1.t01212-RA">
    <property type="protein sequence ID" value="nOo.2.0.1.t01212-RA"/>
    <property type="gene ID" value="nOo.2.0.1.g01212"/>
</dbReference>
<keyword evidence="7" id="KW-1185">Reference proteome</keyword>
<dbReference type="SMART" id="SM00220">
    <property type="entry name" value="S_TKc"/>
    <property type="match status" value="1"/>
</dbReference>
<dbReference type="Gene3D" id="2.60.120.260">
    <property type="entry name" value="Galactose-binding domain-like"/>
    <property type="match status" value="2"/>
</dbReference>
<dbReference type="PROSITE" id="PS50097">
    <property type="entry name" value="BTB"/>
    <property type="match status" value="1"/>
</dbReference>
<dbReference type="SUPFAM" id="SSF54695">
    <property type="entry name" value="POZ domain"/>
    <property type="match status" value="1"/>
</dbReference>
<dbReference type="GO" id="GO:0048512">
    <property type="term" value="P:circadian behavior"/>
    <property type="evidence" value="ECO:0007669"/>
    <property type="project" value="TreeGrafter"/>
</dbReference>
<reference evidence="8 9" key="1">
    <citation type="submission" date="2016-06" db="UniProtKB">
        <authorList>
            <consortium name="WormBaseParasite"/>
        </authorList>
    </citation>
    <scope>IDENTIFICATION</scope>
</reference>
<keyword evidence="2" id="KW-1133">Transmembrane helix</keyword>
<dbReference type="OrthoDB" id="9997739at2759"/>
<dbReference type="Proteomes" id="UP000271087">
    <property type="component" value="Unassembled WGS sequence"/>
</dbReference>
<keyword evidence="2" id="KW-0472">Membrane</keyword>
<dbReference type="Pfam" id="PF00651">
    <property type="entry name" value="BTB"/>
    <property type="match status" value="1"/>
</dbReference>
<evidence type="ECO:0000313" key="8">
    <source>
        <dbReference type="WBParaSite" id="nOo.2.0.1.t01212-RA"/>
    </source>
</evidence>
<dbReference type="Pfam" id="PF00069">
    <property type="entry name" value="Pkinase"/>
    <property type="match status" value="1"/>
</dbReference>
<dbReference type="InterPro" id="IPR011705">
    <property type="entry name" value="BACK"/>
</dbReference>
<keyword evidence="2" id="KW-0812">Transmembrane</keyword>
<dbReference type="EMBL" id="UYRW01000145">
    <property type="protein sequence ID" value="VDK63688.1"/>
    <property type="molecule type" value="Genomic_DNA"/>
</dbReference>
<dbReference type="PANTHER" id="PTHR46306">
    <property type="entry name" value="BTB/POZ DOMAIN-CONTAINING PROTEIN 9"/>
    <property type="match status" value="1"/>
</dbReference>
<dbReference type="GO" id="GO:0004672">
    <property type="term" value="F:protein kinase activity"/>
    <property type="evidence" value="ECO:0007669"/>
    <property type="project" value="InterPro"/>
</dbReference>
<dbReference type="PANTHER" id="PTHR46306:SF1">
    <property type="entry name" value="BTB_POZ DOMAIN-CONTAINING PROTEIN 9"/>
    <property type="match status" value="1"/>
</dbReference>
<dbReference type="InterPro" id="IPR011009">
    <property type="entry name" value="Kinase-like_dom_sf"/>
</dbReference>
<dbReference type="Gene3D" id="1.25.40.420">
    <property type="match status" value="1"/>
</dbReference>
<evidence type="ECO:0000259" key="4">
    <source>
        <dbReference type="PROSITE" id="PS50097"/>
    </source>
</evidence>
<dbReference type="InterPro" id="IPR000210">
    <property type="entry name" value="BTB/POZ_dom"/>
</dbReference>
<dbReference type="InterPro" id="IPR011333">
    <property type="entry name" value="SKP1/BTB/POZ_sf"/>
</dbReference>
<organism evidence="8">
    <name type="scientific">Onchocerca ochengi</name>
    <name type="common">Filarial nematode worm</name>
    <dbReference type="NCBI Taxonomy" id="42157"/>
    <lineage>
        <taxon>Eukaryota</taxon>
        <taxon>Metazoa</taxon>
        <taxon>Ecdysozoa</taxon>
        <taxon>Nematoda</taxon>
        <taxon>Chromadorea</taxon>
        <taxon>Rhabditida</taxon>
        <taxon>Spirurina</taxon>
        <taxon>Spiruromorpha</taxon>
        <taxon>Filarioidea</taxon>
        <taxon>Onchocercidae</taxon>
        <taxon>Onchocerca</taxon>
    </lineage>
</organism>
<evidence type="ECO:0000256" key="2">
    <source>
        <dbReference type="SAM" id="Phobius"/>
    </source>
</evidence>
<feature type="domain" description="Protein kinase" evidence="3">
    <location>
        <begin position="92"/>
        <end position="389"/>
    </location>
</feature>
<dbReference type="PROSITE" id="PS50011">
    <property type="entry name" value="PROTEIN_KINASE_DOM"/>
    <property type="match status" value="1"/>
</dbReference>
<keyword evidence="1" id="KW-0675">Receptor</keyword>